<dbReference type="PROSITE" id="PS51350">
    <property type="entry name" value="PTS_HPR_DOM"/>
    <property type="match status" value="1"/>
</dbReference>
<name>A0A917FGC9_9PROT</name>
<dbReference type="NCBIfam" id="TIGR01003">
    <property type="entry name" value="PTS_HPr_family"/>
    <property type="match status" value="1"/>
</dbReference>
<dbReference type="InterPro" id="IPR035895">
    <property type="entry name" value="HPr-like_sf"/>
</dbReference>
<gene>
    <name evidence="6" type="ORF">GCM10011332_29110</name>
</gene>
<organism evidence="6 7">
    <name type="scientific">Terasakiella brassicae</name>
    <dbReference type="NCBI Taxonomy" id="1634917"/>
    <lineage>
        <taxon>Bacteria</taxon>
        <taxon>Pseudomonadati</taxon>
        <taxon>Pseudomonadota</taxon>
        <taxon>Alphaproteobacteria</taxon>
        <taxon>Rhodospirillales</taxon>
        <taxon>Terasakiellaceae</taxon>
        <taxon>Terasakiella</taxon>
    </lineage>
</organism>
<evidence type="ECO:0000313" key="6">
    <source>
        <dbReference type="EMBL" id="GGF73245.1"/>
    </source>
</evidence>
<keyword evidence="3" id="KW-0963">Cytoplasm</keyword>
<evidence type="ECO:0000259" key="5">
    <source>
        <dbReference type="PROSITE" id="PS51350"/>
    </source>
</evidence>
<dbReference type="PROSITE" id="PS00589">
    <property type="entry name" value="PTS_HPR_SER"/>
    <property type="match status" value="1"/>
</dbReference>
<feature type="domain" description="HPr" evidence="5">
    <location>
        <begin position="2"/>
        <end position="90"/>
    </location>
</feature>
<dbReference type="AlphaFoldDB" id="A0A917FGC9"/>
<keyword evidence="6" id="KW-0808">Transferase</keyword>
<reference evidence="6" key="1">
    <citation type="journal article" date="2014" name="Int. J. Syst. Evol. Microbiol.">
        <title>Complete genome sequence of Corynebacterium casei LMG S-19264T (=DSM 44701T), isolated from a smear-ripened cheese.</title>
        <authorList>
            <consortium name="US DOE Joint Genome Institute (JGI-PGF)"/>
            <person name="Walter F."/>
            <person name="Albersmeier A."/>
            <person name="Kalinowski J."/>
            <person name="Ruckert C."/>
        </authorList>
    </citation>
    <scope>NUCLEOTIDE SEQUENCE</scope>
    <source>
        <strain evidence="6">CGMCC 1.15254</strain>
    </source>
</reference>
<accession>A0A917FGC9</accession>
<evidence type="ECO:0000256" key="2">
    <source>
        <dbReference type="ARBA" id="ARBA00010736"/>
    </source>
</evidence>
<protein>
    <submittedName>
        <fullName evidence="6">HPr kinase</fullName>
    </submittedName>
</protein>
<comment type="subcellular location">
    <subcellularLocation>
        <location evidence="1">Cytoplasm</location>
    </subcellularLocation>
</comment>
<dbReference type="EMBL" id="BMHV01000027">
    <property type="protein sequence ID" value="GGF73245.1"/>
    <property type="molecule type" value="Genomic_DNA"/>
</dbReference>
<sequence length="90" mass="9409">MSLSQTLEIQNQRGLHARAAAKFVKTAAEFEGTNIMVAKGGQEVSGNSIMGLLMLAASIGTSIEVKTDGPQAEEALSAISLLVNDKFGED</sequence>
<comment type="caution">
    <text evidence="6">The sequence shown here is derived from an EMBL/GenBank/DDBJ whole genome shotgun (WGS) entry which is preliminary data.</text>
</comment>
<keyword evidence="4" id="KW-0598">Phosphotransferase system</keyword>
<dbReference type="InterPro" id="IPR002114">
    <property type="entry name" value="PTS_HPr_Ser_P_site"/>
</dbReference>
<dbReference type="PRINTS" id="PR00107">
    <property type="entry name" value="PHOSPHOCPHPR"/>
</dbReference>
<dbReference type="SUPFAM" id="SSF55594">
    <property type="entry name" value="HPr-like"/>
    <property type="match status" value="1"/>
</dbReference>
<dbReference type="GO" id="GO:0009401">
    <property type="term" value="P:phosphoenolpyruvate-dependent sugar phosphotransferase system"/>
    <property type="evidence" value="ECO:0007669"/>
    <property type="project" value="UniProtKB-KW"/>
</dbReference>
<dbReference type="PANTHER" id="PTHR33705">
    <property type="entry name" value="PHOSPHOCARRIER PROTEIN HPR"/>
    <property type="match status" value="1"/>
</dbReference>
<evidence type="ECO:0000256" key="4">
    <source>
        <dbReference type="ARBA" id="ARBA00022683"/>
    </source>
</evidence>
<dbReference type="RefSeq" id="WP_188666560.1">
    <property type="nucleotide sequence ID" value="NZ_BMHV01000027.1"/>
</dbReference>
<keyword evidence="7" id="KW-1185">Reference proteome</keyword>
<comment type="similarity">
    <text evidence="2">Belongs to the HPr family.</text>
</comment>
<evidence type="ECO:0000256" key="3">
    <source>
        <dbReference type="ARBA" id="ARBA00022490"/>
    </source>
</evidence>
<dbReference type="InterPro" id="IPR000032">
    <property type="entry name" value="HPr-like"/>
</dbReference>
<evidence type="ECO:0000313" key="7">
    <source>
        <dbReference type="Proteomes" id="UP000632498"/>
    </source>
</evidence>
<dbReference type="PANTHER" id="PTHR33705:SF2">
    <property type="entry name" value="PHOSPHOCARRIER PROTEIN NPR"/>
    <property type="match status" value="1"/>
</dbReference>
<dbReference type="Pfam" id="PF00381">
    <property type="entry name" value="PTS-HPr"/>
    <property type="match status" value="1"/>
</dbReference>
<evidence type="ECO:0000256" key="1">
    <source>
        <dbReference type="ARBA" id="ARBA00004496"/>
    </source>
</evidence>
<dbReference type="InterPro" id="IPR050399">
    <property type="entry name" value="HPr"/>
</dbReference>
<dbReference type="Proteomes" id="UP000632498">
    <property type="component" value="Unassembled WGS sequence"/>
</dbReference>
<dbReference type="GO" id="GO:0005737">
    <property type="term" value="C:cytoplasm"/>
    <property type="evidence" value="ECO:0007669"/>
    <property type="project" value="UniProtKB-SubCell"/>
</dbReference>
<dbReference type="InterPro" id="IPR001020">
    <property type="entry name" value="PTS_HPr_His_P_site"/>
</dbReference>
<dbReference type="GO" id="GO:0016301">
    <property type="term" value="F:kinase activity"/>
    <property type="evidence" value="ECO:0007669"/>
    <property type="project" value="UniProtKB-KW"/>
</dbReference>
<dbReference type="Gene3D" id="3.30.1340.10">
    <property type="entry name" value="HPr-like"/>
    <property type="match status" value="1"/>
</dbReference>
<dbReference type="PROSITE" id="PS00369">
    <property type="entry name" value="PTS_HPR_HIS"/>
    <property type="match status" value="1"/>
</dbReference>
<reference evidence="6" key="2">
    <citation type="submission" date="2020-09" db="EMBL/GenBank/DDBJ databases">
        <authorList>
            <person name="Sun Q."/>
            <person name="Zhou Y."/>
        </authorList>
    </citation>
    <scope>NUCLEOTIDE SEQUENCE</scope>
    <source>
        <strain evidence="6">CGMCC 1.15254</strain>
    </source>
</reference>
<keyword evidence="6" id="KW-0418">Kinase</keyword>
<proteinExistence type="inferred from homology"/>